<keyword evidence="3" id="KW-0342">GTP-binding</keyword>
<sequence length="297" mass="32585">MSKGTSKRIWGELYKVIDSSDILLQVLDVRDPLGTRCYFLEKFVAKEKPFKHVVLVLNKCDLVPKWVTLRWVSLLSKEYPTVAFRSSLHRPFGKKSLIGLLRQFADGLKNRKNVTVGLVGYPNVGKSSVINTLRGKKVCNVAPIPGETKVWQYVDLTKRLYLLDCPGVVKEVGEGDADVAKVVKGVVRAEKLADPCEYIDAIIKLVGVEKFLQHYKLPAALAGYADALEVLEALAQKLGLLGKGGEPLSAQAAVRVIFDLQRAKLPYFCAPPAESAEDVAAALQARQLQEIAAASKA</sequence>
<dbReference type="GO" id="GO:0005730">
    <property type="term" value="C:nucleolus"/>
    <property type="evidence" value="ECO:0007669"/>
    <property type="project" value="UniProtKB-SubCell"/>
</dbReference>
<dbReference type="InParanoid" id="A0A6P6Y7S1"/>
<dbReference type="KEGG" id="dpte:113795361"/>
<reference evidence="7" key="1">
    <citation type="submission" date="2025-08" db="UniProtKB">
        <authorList>
            <consortium name="RefSeq"/>
        </authorList>
    </citation>
    <scope>IDENTIFICATION</scope>
    <source>
        <strain evidence="7">Airmid</strain>
    </source>
</reference>
<dbReference type="InterPro" id="IPR006073">
    <property type="entry name" value="GTP-bd"/>
</dbReference>
<keyword evidence="6" id="KW-1185">Reference proteome</keyword>
<evidence type="ECO:0000256" key="4">
    <source>
        <dbReference type="ARBA" id="ARBA00023242"/>
    </source>
</evidence>
<feature type="domain" description="CP-type G" evidence="5">
    <location>
        <begin position="10"/>
        <end position="171"/>
    </location>
</feature>
<dbReference type="InterPro" id="IPR024929">
    <property type="entry name" value="GNL2_CP_dom"/>
</dbReference>
<keyword evidence="2" id="KW-0547">Nucleotide-binding</keyword>
<dbReference type="InterPro" id="IPR023179">
    <property type="entry name" value="GTP-bd_ortho_bundle_sf"/>
</dbReference>
<gene>
    <name evidence="7" type="primary">LOC113795361</name>
</gene>
<evidence type="ECO:0000313" key="7">
    <source>
        <dbReference type="RefSeq" id="XP_027201355.1"/>
    </source>
</evidence>
<proteinExistence type="predicted"/>
<dbReference type="PROSITE" id="PS51721">
    <property type="entry name" value="G_CP"/>
    <property type="match status" value="1"/>
</dbReference>
<dbReference type="GO" id="GO:0005525">
    <property type="term" value="F:GTP binding"/>
    <property type="evidence" value="ECO:0007669"/>
    <property type="project" value="UniProtKB-KW"/>
</dbReference>
<dbReference type="PANTHER" id="PTHR11089:SF9">
    <property type="entry name" value="NUCLEOLAR GTP-BINDING PROTEIN 2"/>
    <property type="match status" value="1"/>
</dbReference>
<dbReference type="AlphaFoldDB" id="A0A6P6Y7S1"/>
<dbReference type="Pfam" id="PF01926">
    <property type="entry name" value="MMR_HSR1"/>
    <property type="match status" value="1"/>
</dbReference>
<dbReference type="SUPFAM" id="SSF52540">
    <property type="entry name" value="P-loop containing nucleoside triphosphate hydrolases"/>
    <property type="match status" value="1"/>
</dbReference>
<dbReference type="Proteomes" id="UP000515146">
    <property type="component" value="Unplaced"/>
</dbReference>
<dbReference type="PANTHER" id="PTHR11089">
    <property type="entry name" value="GTP-BINDING PROTEIN-RELATED"/>
    <property type="match status" value="1"/>
</dbReference>
<dbReference type="InterPro" id="IPR050755">
    <property type="entry name" value="TRAFAC_YlqF/YawG_RiboMat"/>
</dbReference>
<dbReference type="InterPro" id="IPR030378">
    <property type="entry name" value="G_CP_dom"/>
</dbReference>
<organism evidence="6 7">
    <name type="scientific">Dermatophagoides pteronyssinus</name>
    <name type="common">European house dust mite</name>
    <dbReference type="NCBI Taxonomy" id="6956"/>
    <lineage>
        <taxon>Eukaryota</taxon>
        <taxon>Metazoa</taxon>
        <taxon>Ecdysozoa</taxon>
        <taxon>Arthropoda</taxon>
        <taxon>Chelicerata</taxon>
        <taxon>Arachnida</taxon>
        <taxon>Acari</taxon>
        <taxon>Acariformes</taxon>
        <taxon>Sarcoptiformes</taxon>
        <taxon>Astigmata</taxon>
        <taxon>Psoroptidia</taxon>
        <taxon>Analgoidea</taxon>
        <taxon>Pyroglyphidae</taxon>
        <taxon>Dermatophagoidinae</taxon>
        <taxon>Dermatophagoides</taxon>
    </lineage>
</organism>
<protein>
    <submittedName>
        <fullName evidence="7">Nucleolar GTP-binding protein 2-like</fullName>
    </submittedName>
</protein>
<evidence type="ECO:0000256" key="2">
    <source>
        <dbReference type="ARBA" id="ARBA00022741"/>
    </source>
</evidence>
<evidence type="ECO:0000259" key="5">
    <source>
        <dbReference type="PROSITE" id="PS51721"/>
    </source>
</evidence>
<evidence type="ECO:0000313" key="6">
    <source>
        <dbReference type="Proteomes" id="UP000515146"/>
    </source>
</evidence>
<dbReference type="PRINTS" id="PR00326">
    <property type="entry name" value="GTP1OBG"/>
</dbReference>
<keyword evidence="4" id="KW-0539">Nucleus</keyword>
<dbReference type="FunFam" id="3.40.50.300:FF:000559">
    <property type="entry name" value="Nuclear/nucleolar GTPase 2"/>
    <property type="match status" value="1"/>
</dbReference>
<name>A0A6P6Y7S1_DERPT</name>
<accession>A0A6P6Y7S1</accession>
<evidence type="ECO:0000256" key="1">
    <source>
        <dbReference type="ARBA" id="ARBA00004604"/>
    </source>
</evidence>
<comment type="subcellular location">
    <subcellularLocation>
        <location evidence="1">Nucleus</location>
        <location evidence="1">Nucleolus</location>
    </subcellularLocation>
</comment>
<dbReference type="Gene3D" id="1.10.1580.10">
    <property type="match status" value="1"/>
</dbReference>
<evidence type="ECO:0000256" key="3">
    <source>
        <dbReference type="ARBA" id="ARBA00023134"/>
    </source>
</evidence>
<dbReference type="InterPro" id="IPR027417">
    <property type="entry name" value="P-loop_NTPase"/>
</dbReference>
<dbReference type="Gene3D" id="3.40.50.300">
    <property type="entry name" value="P-loop containing nucleotide triphosphate hydrolases"/>
    <property type="match status" value="1"/>
</dbReference>
<dbReference type="RefSeq" id="XP_027201355.1">
    <property type="nucleotide sequence ID" value="XM_027345554.1"/>
</dbReference>
<dbReference type="CDD" id="cd01858">
    <property type="entry name" value="NGP_1"/>
    <property type="match status" value="1"/>
</dbReference>
<dbReference type="OrthoDB" id="444945at2759"/>